<feature type="region of interest" description="Disordered" evidence="1">
    <location>
        <begin position="1"/>
        <end position="31"/>
    </location>
</feature>
<dbReference type="AlphaFoldDB" id="Q8RZL5"/>
<organism evidence="2">
    <name type="scientific">Oryza sativa subsp. japonica</name>
    <name type="common">Rice</name>
    <dbReference type="NCBI Taxonomy" id="39947"/>
    <lineage>
        <taxon>Eukaryota</taxon>
        <taxon>Viridiplantae</taxon>
        <taxon>Streptophyta</taxon>
        <taxon>Embryophyta</taxon>
        <taxon>Tracheophyta</taxon>
        <taxon>Spermatophyta</taxon>
        <taxon>Magnoliopsida</taxon>
        <taxon>Liliopsida</taxon>
        <taxon>Poales</taxon>
        <taxon>Poaceae</taxon>
        <taxon>BOP clade</taxon>
        <taxon>Oryzoideae</taxon>
        <taxon>Oryzeae</taxon>
        <taxon>Oryzinae</taxon>
        <taxon>Oryza</taxon>
        <taxon>Oryza sativa</taxon>
    </lineage>
</organism>
<sequence>MEAKKPVGGSQVNREGEIISRRKHNHPLATAEMSGSMKQSCCRCFTWRRVDVVVQLVQTEIFVEVECLFRSKDEDNDSWS</sequence>
<accession>Q8RZL5</accession>
<dbReference type="Proteomes" id="UP000817658">
    <property type="component" value="Chromosome 1"/>
</dbReference>
<evidence type="ECO:0000313" key="2">
    <source>
        <dbReference type="EMBL" id="BAB89181.1"/>
    </source>
</evidence>
<dbReference type="EMBL" id="AP003563">
    <property type="protein sequence ID" value="BAB89181.1"/>
    <property type="molecule type" value="Genomic_DNA"/>
</dbReference>
<protein>
    <submittedName>
        <fullName evidence="2">Uncharacterized protein</fullName>
    </submittedName>
</protein>
<proteinExistence type="predicted"/>
<gene>
    <name evidence="2" type="primary">B1168H06.41</name>
</gene>
<name>Q8RZL5_ORYSJ</name>
<evidence type="ECO:0000256" key="1">
    <source>
        <dbReference type="SAM" id="MobiDB-lite"/>
    </source>
</evidence>
<reference evidence="2" key="1">
    <citation type="journal article" date="2002" name="Nature">
        <title>The genome sequence and structure of rice chromosome 1.</title>
        <authorList>
            <person name="Sasaki T."/>
            <person name="Matsumoto T."/>
            <person name="Yamamoto K."/>
            <person name="Sakata K."/>
            <person name="Baba T."/>
            <person name="Katayose Y."/>
            <person name="Wu J."/>
            <person name="Niimura Y."/>
            <person name="Cheng Z."/>
            <person name="Nagamura Y."/>
            <person name="Antonio B.A."/>
            <person name="Kanamori H."/>
            <person name="Hosokawa S."/>
            <person name="Masukawa M."/>
            <person name="Arikawa K."/>
            <person name="Chiden Y."/>
            <person name="Hayashi M."/>
            <person name="Okamoto M."/>
            <person name="Ando T."/>
            <person name="Aoki H."/>
            <person name="Arita K."/>
            <person name="Hamada M."/>
            <person name="Harada C."/>
            <person name="Hijishita S."/>
            <person name="Honda M."/>
            <person name="Ichikawa Y."/>
            <person name="Idonuma A."/>
            <person name="Iijima M."/>
            <person name="Ikeda M."/>
            <person name="Ikeno M."/>
            <person name="Itoh S."/>
            <person name="Itoh T."/>
            <person name="Itoh Y."/>
            <person name="Itoh Y."/>
            <person name="Iwabuchi A."/>
            <person name="Kamiya K."/>
            <person name="Karasawa W."/>
            <person name="Katagiri S."/>
            <person name="Kikuta A."/>
            <person name="Kobayashi N."/>
            <person name="Kono I."/>
            <person name="Machita K."/>
            <person name="Maehara T."/>
            <person name="Mizuno H."/>
            <person name="Mizubayashi T."/>
            <person name="Mukai Y."/>
            <person name="Nagasaki H."/>
            <person name="Nakashima M."/>
            <person name="Nakama Y."/>
            <person name="Nakamichi Y."/>
            <person name="Nakamura M."/>
            <person name="Namiki N."/>
            <person name="Negishi M."/>
            <person name="Ohta I."/>
            <person name="Ono N."/>
            <person name="Saji S."/>
            <person name="Sakai K."/>
            <person name="Shibata M."/>
            <person name="Shimokawa T."/>
            <person name="Shomura A."/>
            <person name="Song J."/>
            <person name="Takazaki Y."/>
            <person name="Terasawa K."/>
            <person name="Tsuji K."/>
            <person name="Waki K."/>
            <person name="Yamagata H."/>
            <person name="Yamane H."/>
            <person name="Yoshiki S."/>
            <person name="Yoshihara R."/>
            <person name="Yukawa K."/>
            <person name="Zhong H."/>
            <person name="Iwama H."/>
            <person name="Endo T."/>
            <person name="Ito H."/>
            <person name="Hahn J.H."/>
            <person name="Kim H.I."/>
            <person name="Eun M.Y."/>
            <person name="Yano M."/>
            <person name="Jiang J."/>
            <person name="Gojobori T."/>
        </authorList>
    </citation>
    <scope>NUCLEOTIDE SEQUENCE [LARGE SCALE GENOMIC DNA]</scope>
</reference>